<keyword evidence="5 9" id="KW-0547">Nucleotide-binding</keyword>
<feature type="domain" description="THUMP" evidence="10">
    <location>
        <begin position="54"/>
        <end position="158"/>
    </location>
</feature>
<name>A0A2V2NBF2_9EURY</name>
<dbReference type="InterPro" id="IPR054173">
    <property type="entry name" value="ThiI_fer"/>
</dbReference>
<dbReference type="GO" id="GO:0009229">
    <property type="term" value="P:thiamine diphosphate biosynthetic process"/>
    <property type="evidence" value="ECO:0007669"/>
    <property type="project" value="UniProtKB-UniRule"/>
</dbReference>
<dbReference type="InterPro" id="IPR049961">
    <property type="entry name" value="ThiI_N"/>
</dbReference>
<evidence type="ECO:0000256" key="3">
    <source>
        <dbReference type="ARBA" id="ARBA00022555"/>
    </source>
</evidence>
<dbReference type="InterPro" id="IPR014729">
    <property type="entry name" value="Rossmann-like_a/b/a_fold"/>
</dbReference>
<feature type="binding site" evidence="9">
    <location>
        <position position="260"/>
    </location>
    <ligand>
        <name>ATP</name>
        <dbReference type="ChEBI" id="CHEBI:30616"/>
    </ligand>
</feature>
<dbReference type="InterPro" id="IPR003720">
    <property type="entry name" value="tRNA_STrfase"/>
</dbReference>
<dbReference type="InterPro" id="IPR049962">
    <property type="entry name" value="THUMP_ThiI"/>
</dbReference>
<evidence type="ECO:0000313" key="11">
    <source>
        <dbReference type="EMBL" id="PWR72901.1"/>
    </source>
</evidence>
<dbReference type="GO" id="GO:0005829">
    <property type="term" value="C:cytosol"/>
    <property type="evidence" value="ECO:0007669"/>
    <property type="project" value="TreeGrafter"/>
</dbReference>
<evidence type="ECO:0000256" key="7">
    <source>
        <dbReference type="ARBA" id="ARBA00022884"/>
    </source>
</evidence>
<comment type="pathway">
    <text evidence="9">Cofactor biosynthesis; thiamine diphosphate biosynthesis.</text>
</comment>
<dbReference type="InterPro" id="IPR050102">
    <property type="entry name" value="tRNA_sulfurtransferase_ThiI"/>
</dbReference>
<keyword evidence="2 9" id="KW-0963">Cytoplasm</keyword>
<keyword evidence="4 9" id="KW-0808">Transferase</keyword>
<keyword evidence="12" id="KW-1185">Reference proteome</keyword>
<dbReference type="SUPFAM" id="SSF52402">
    <property type="entry name" value="Adenine nucleotide alpha hydrolases-like"/>
    <property type="match status" value="1"/>
</dbReference>
<evidence type="ECO:0000256" key="9">
    <source>
        <dbReference type="HAMAP-Rule" id="MF_00021"/>
    </source>
</evidence>
<dbReference type="PROSITE" id="PS51165">
    <property type="entry name" value="THUMP"/>
    <property type="match status" value="1"/>
</dbReference>
<gene>
    <name evidence="9 11" type="primary">thiI</name>
    <name evidence="11" type="ORF">DK846_07700</name>
</gene>
<evidence type="ECO:0000256" key="4">
    <source>
        <dbReference type="ARBA" id="ARBA00022679"/>
    </source>
</evidence>
<dbReference type="EC" id="2.8.1.4" evidence="9"/>
<dbReference type="GO" id="GO:0000049">
    <property type="term" value="F:tRNA binding"/>
    <property type="evidence" value="ECO:0007669"/>
    <property type="project" value="UniProtKB-UniRule"/>
</dbReference>
<comment type="function">
    <text evidence="9">Catalyzes the ATP-dependent transfer of a sulfur to tRNA to produce 4-thiouridine in position 8 of tRNAs, which functions as a near-UV photosensor. Also catalyzes the transfer of sulfur to the sulfur carrier protein ThiS, forming ThiS-thiocarboxylate. This is a step in the synthesis of thiazole, in the thiamine biosynthesis pathway. The sulfur is donated as persulfide by IscS.</text>
</comment>
<comment type="subcellular location">
    <subcellularLocation>
        <location evidence="1 9">Cytoplasm</location>
    </subcellularLocation>
</comment>
<keyword evidence="3 9" id="KW-0820">tRNA-binding</keyword>
<comment type="catalytic activity">
    <reaction evidence="9">
        <text>[ThiS sulfur-carrier protein]-C-terminal Gly-Gly-AMP + S-sulfanyl-L-cysteinyl-[cysteine desulfurase] + AH2 = [ThiS sulfur-carrier protein]-C-terminal-Gly-aminoethanethioate + L-cysteinyl-[cysteine desulfurase] + A + AMP + 2 H(+)</text>
        <dbReference type="Rhea" id="RHEA:43340"/>
        <dbReference type="Rhea" id="RHEA-COMP:12157"/>
        <dbReference type="Rhea" id="RHEA-COMP:12158"/>
        <dbReference type="Rhea" id="RHEA-COMP:12910"/>
        <dbReference type="Rhea" id="RHEA-COMP:19908"/>
        <dbReference type="ChEBI" id="CHEBI:13193"/>
        <dbReference type="ChEBI" id="CHEBI:15378"/>
        <dbReference type="ChEBI" id="CHEBI:17499"/>
        <dbReference type="ChEBI" id="CHEBI:29950"/>
        <dbReference type="ChEBI" id="CHEBI:61963"/>
        <dbReference type="ChEBI" id="CHEBI:90618"/>
        <dbReference type="ChEBI" id="CHEBI:232372"/>
        <dbReference type="ChEBI" id="CHEBI:456215"/>
    </reaction>
</comment>
<dbReference type="GO" id="GO:0009228">
    <property type="term" value="P:thiamine biosynthetic process"/>
    <property type="evidence" value="ECO:0007669"/>
    <property type="project" value="UniProtKB-KW"/>
</dbReference>
<feature type="binding site" evidence="9">
    <location>
        <begin position="176"/>
        <end position="177"/>
    </location>
    <ligand>
        <name>ATP</name>
        <dbReference type="ChEBI" id="CHEBI:30616"/>
    </ligand>
</feature>
<dbReference type="Pfam" id="PF02568">
    <property type="entry name" value="ThiI"/>
    <property type="match status" value="1"/>
</dbReference>
<dbReference type="GO" id="GO:0004810">
    <property type="term" value="F:CCA tRNA nucleotidyltransferase activity"/>
    <property type="evidence" value="ECO:0007669"/>
    <property type="project" value="InterPro"/>
</dbReference>
<keyword evidence="8 9" id="KW-0784">Thiamine biosynthesis</keyword>
<dbReference type="Gene3D" id="3.30.2130.30">
    <property type="match status" value="1"/>
</dbReference>
<dbReference type="GO" id="GO:0002937">
    <property type="term" value="P:tRNA 4-thiouridine biosynthesis"/>
    <property type="evidence" value="ECO:0007669"/>
    <property type="project" value="TreeGrafter"/>
</dbReference>
<dbReference type="CDD" id="cd11716">
    <property type="entry name" value="THUMP_ThiI"/>
    <property type="match status" value="1"/>
</dbReference>
<dbReference type="UniPathway" id="UPA00060"/>
<evidence type="ECO:0000256" key="1">
    <source>
        <dbReference type="ARBA" id="ARBA00004496"/>
    </source>
</evidence>
<comment type="catalytic activity">
    <reaction evidence="9">
        <text>[ThiI sulfur-carrier protein]-S-sulfanyl-L-cysteine + a uridine in tRNA + 2 reduced [2Fe-2S]-[ferredoxin] + ATP + H(+) = [ThiI sulfur-carrier protein]-L-cysteine + a 4-thiouridine in tRNA + 2 oxidized [2Fe-2S]-[ferredoxin] + AMP + diphosphate</text>
        <dbReference type="Rhea" id="RHEA:24176"/>
        <dbReference type="Rhea" id="RHEA-COMP:10000"/>
        <dbReference type="Rhea" id="RHEA-COMP:10001"/>
        <dbReference type="Rhea" id="RHEA-COMP:13337"/>
        <dbReference type="Rhea" id="RHEA-COMP:13338"/>
        <dbReference type="Rhea" id="RHEA-COMP:13339"/>
        <dbReference type="Rhea" id="RHEA-COMP:13340"/>
        <dbReference type="ChEBI" id="CHEBI:15378"/>
        <dbReference type="ChEBI" id="CHEBI:29950"/>
        <dbReference type="ChEBI" id="CHEBI:30616"/>
        <dbReference type="ChEBI" id="CHEBI:33019"/>
        <dbReference type="ChEBI" id="CHEBI:33737"/>
        <dbReference type="ChEBI" id="CHEBI:33738"/>
        <dbReference type="ChEBI" id="CHEBI:61963"/>
        <dbReference type="ChEBI" id="CHEBI:65315"/>
        <dbReference type="ChEBI" id="CHEBI:136798"/>
        <dbReference type="ChEBI" id="CHEBI:456215"/>
        <dbReference type="EC" id="2.8.1.4"/>
    </reaction>
</comment>
<feature type="binding site" evidence="9">
    <location>
        <position position="282"/>
    </location>
    <ligand>
        <name>ATP</name>
        <dbReference type="ChEBI" id="CHEBI:30616"/>
    </ligand>
</feature>
<keyword evidence="7 9" id="KW-0694">RNA-binding</keyword>
<dbReference type="PANTHER" id="PTHR43209:SF1">
    <property type="entry name" value="TRNA SULFURTRANSFERASE"/>
    <property type="match status" value="1"/>
</dbReference>
<feature type="binding site" evidence="9">
    <location>
        <position position="291"/>
    </location>
    <ligand>
        <name>ATP</name>
        <dbReference type="ChEBI" id="CHEBI:30616"/>
    </ligand>
</feature>
<accession>A0A2V2NBF2</accession>
<sequence length="391" mass="42335">MIRFGELFLKSEPVRRQFMKVLIGNIRSALSSHEIEYSLVDNRSRIIVCSKTPEAMIPLLSHIFGIVDIAPALLTDSSLPALCDAAGKLASRNLKPGMSFAIRARRDQVPGFTSQELGAEAGGAVLESVPGVRVDLTHPDYEVYLEARKEGGLAYDIRIPGPGGLPYGTQGSVLSLISAGIDSPVASWMMMKRGVKVSFLYIDTGTWAGCDCTDNVLRNLAALSSWVPGISLSLHIVHAQPLYDLLMNDCEPRYRCVLCKRGMLMLAETFAAQRKIQAIVTGDNLGQVATQTLQNIVTISSSVAIPVLRPLIGYDKEDIISLARKIGTFTNNPGNTSCGVVPSKPATAADSSLIGDLEERLHMRSIIPSLLDNREKVIALNGKILSEFSKN</sequence>
<dbReference type="GO" id="GO:0052837">
    <property type="term" value="P:thiazole biosynthetic process"/>
    <property type="evidence" value="ECO:0007669"/>
    <property type="project" value="TreeGrafter"/>
</dbReference>
<evidence type="ECO:0000259" key="10">
    <source>
        <dbReference type="PROSITE" id="PS51165"/>
    </source>
</evidence>
<dbReference type="CDD" id="cd01712">
    <property type="entry name" value="PPase_ThiI"/>
    <property type="match status" value="1"/>
</dbReference>
<dbReference type="GO" id="GO:0005524">
    <property type="term" value="F:ATP binding"/>
    <property type="evidence" value="ECO:0007669"/>
    <property type="project" value="UniProtKB-UniRule"/>
</dbReference>
<dbReference type="EMBL" id="QGMY01000006">
    <property type="protein sequence ID" value="PWR72901.1"/>
    <property type="molecule type" value="Genomic_DNA"/>
</dbReference>
<dbReference type="NCBIfam" id="TIGR00342">
    <property type="entry name" value="tRNA uracil 4-sulfurtransferase ThiI"/>
    <property type="match status" value="1"/>
</dbReference>
<dbReference type="PANTHER" id="PTHR43209">
    <property type="entry name" value="TRNA SULFURTRANSFERASE"/>
    <property type="match status" value="1"/>
</dbReference>
<comment type="similarity">
    <text evidence="9">Belongs to the ThiI family.</text>
</comment>
<proteinExistence type="inferred from homology"/>
<dbReference type="InterPro" id="IPR004114">
    <property type="entry name" value="THUMP_dom"/>
</dbReference>
<keyword evidence="6 9" id="KW-0067">ATP-binding</keyword>
<dbReference type="AlphaFoldDB" id="A0A2V2NBF2"/>
<dbReference type="SMART" id="SM00981">
    <property type="entry name" value="THUMP"/>
    <property type="match status" value="1"/>
</dbReference>
<dbReference type="Gene3D" id="3.40.50.620">
    <property type="entry name" value="HUPs"/>
    <property type="match status" value="1"/>
</dbReference>
<evidence type="ECO:0000313" key="12">
    <source>
        <dbReference type="Proteomes" id="UP000245657"/>
    </source>
</evidence>
<dbReference type="SUPFAM" id="SSF143437">
    <property type="entry name" value="THUMP domain-like"/>
    <property type="match status" value="1"/>
</dbReference>
<comment type="caution">
    <text evidence="11">The sequence shown here is derived from an EMBL/GenBank/DDBJ whole genome shotgun (WGS) entry which is preliminary data.</text>
</comment>
<dbReference type="HAMAP" id="MF_00021">
    <property type="entry name" value="ThiI"/>
    <property type="match status" value="1"/>
</dbReference>
<organism evidence="11 12">
    <name type="scientific">Methanospirillum lacunae</name>
    <dbReference type="NCBI Taxonomy" id="668570"/>
    <lineage>
        <taxon>Archaea</taxon>
        <taxon>Methanobacteriati</taxon>
        <taxon>Methanobacteriota</taxon>
        <taxon>Stenosarchaea group</taxon>
        <taxon>Methanomicrobia</taxon>
        <taxon>Methanomicrobiales</taxon>
        <taxon>Methanospirillaceae</taxon>
        <taxon>Methanospirillum</taxon>
    </lineage>
</organism>
<dbReference type="Pfam" id="PF22025">
    <property type="entry name" value="ThiI_fer"/>
    <property type="match status" value="1"/>
</dbReference>
<protein>
    <recommendedName>
        <fullName evidence="9">Probable tRNA sulfurtransferase</fullName>
        <ecNumber evidence="9">2.8.1.4</ecNumber>
    </recommendedName>
    <alternativeName>
        <fullName evidence="9">Sulfur carrier protein ThiS sulfurtransferase</fullName>
    </alternativeName>
    <alternativeName>
        <fullName evidence="9">Thiamine biosynthesis protein ThiI</fullName>
    </alternativeName>
    <alternativeName>
        <fullName evidence="9">tRNA 4-thiouridine synthase</fullName>
    </alternativeName>
</protein>
<evidence type="ECO:0000256" key="5">
    <source>
        <dbReference type="ARBA" id="ARBA00022741"/>
    </source>
</evidence>
<evidence type="ECO:0000256" key="8">
    <source>
        <dbReference type="ARBA" id="ARBA00022977"/>
    </source>
</evidence>
<comment type="caution">
    <text evidence="9">Lacks conserved residue(s) required for the propagation of feature annotation.</text>
</comment>
<dbReference type="OrthoDB" id="372227at2157"/>
<evidence type="ECO:0000256" key="2">
    <source>
        <dbReference type="ARBA" id="ARBA00022490"/>
    </source>
</evidence>
<evidence type="ECO:0000256" key="6">
    <source>
        <dbReference type="ARBA" id="ARBA00022840"/>
    </source>
</evidence>
<dbReference type="InterPro" id="IPR020536">
    <property type="entry name" value="ThiI_AANH"/>
</dbReference>
<dbReference type="Proteomes" id="UP000245657">
    <property type="component" value="Unassembled WGS sequence"/>
</dbReference>
<dbReference type="Pfam" id="PF02926">
    <property type="entry name" value="THUMP"/>
    <property type="match status" value="1"/>
</dbReference>
<dbReference type="GO" id="GO:0140741">
    <property type="term" value="F:tRNA-uracil-4 sulfurtransferase activity"/>
    <property type="evidence" value="ECO:0007669"/>
    <property type="project" value="UniProtKB-EC"/>
</dbReference>
<reference evidence="11 12" key="1">
    <citation type="submission" date="2018-05" db="EMBL/GenBank/DDBJ databases">
        <title>Draft genome of Methanospirillum lacunae Ki8-1.</title>
        <authorList>
            <person name="Dueholm M.S."/>
            <person name="Nielsen P.H."/>
            <person name="Bakmann L.F."/>
            <person name="Otzen D.E."/>
        </authorList>
    </citation>
    <scope>NUCLEOTIDE SEQUENCE [LARGE SCALE GENOMIC DNA]</scope>
    <source>
        <strain evidence="11 12">Ki8-1</strain>
    </source>
</reference>